<keyword evidence="14" id="KW-0133">Cell shape</keyword>
<gene>
    <name evidence="14" type="primary">uppP</name>
    <name evidence="15" type="ORF">GJQ55_10015</name>
</gene>
<feature type="transmembrane region" description="Helical" evidence="14">
    <location>
        <begin position="143"/>
        <end position="163"/>
    </location>
</feature>
<dbReference type="GO" id="GO:0046677">
    <property type="term" value="P:response to antibiotic"/>
    <property type="evidence" value="ECO:0007669"/>
    <property type="project" value="UniProtKB-UniRule"/>
</dbReference>
<evidence type="ECO:0000256" key="6">
    <source>
        <dbReference type="ARBA" id="ARBA00022692"/>
    </source>
</evidence>
<feature type="transmembrane region" description="Helical" evidence="14">
    <location>
        <begin position="243"/>
        <end position="264"/>
    </location>
</feature>
<dbReference type="Pfam" id="PF02673">
    <property type="entry name" value="BacA"/>
    <property type="match status" value="1"/>
</dbReference>
<reference evidence="15 16" key="1">
    <citation type="submission" date="2019-11" db="EMBL/GenBank/DDBJ databases">
        <title>Venatorbacter sp. nov. a predator of Campylobacter and other Gram-negative bacteria.</title>
        <authorList>
            <person name="Saeedi A."/>
            <person name="Cummings N.J."/>
            <person name="Connerton I.F."/>
            <person name="Connerton P.L."/>
        </authorList>
    </citation>
    <scope>NUCLEOTIDE SEQUENCE [LARGE SCALE GENOMIC DNA]</scope>
    <source>
        <strain evidence="15">XL5</strain>
    </source>
</reference>
<evidence type="ECO:0000256" key="7">
    <source>
        <dbReference type="ARBA" id="ARBA00022801"/>
    </source>
</evidence>
<evidence type="ECO:0000313" key="15">
    <source>
        <dbReference type="EMBL" id="QQD24778.1"/>
    </source>
</evidence>
<name>A0A9X7YP20_9GAMM</name>
<feature type="transmembrane region" description="Helical" evidence="14">
    <location>
        <begin position="113"/>
        <end position="131"/>
    </location>
</feature>
<dbReference type="NCBIfam" id="TIGR00753">
    <property type="entry name" value="undec_PP_bacA"/>
    <property type="match status" value="1"/>
</dbReference>
<dbReference type="GO" id="GO:0071555">
    <property type="term" value="P:cell wall organization"/>
    <property type="evidence" value="ECO:0007669"/>
    <property type="project" value="UniProtKB-KW"/>
</dbReference>
<comment type="catalytic activity">
    <reaction evidence="13 14">
        <text>di-trans,octa-cis-undecaprenyl diphosphate + H2O = di-trans,octa-cis-undecaprenyl phosphate + phosphate + H(+)</text>
        <dbReference type="Rhea" id="RHEA:28094"/>
        <dbReference type="ChEBI" id="CHEBI:15377"/>
        <dbReference type="ChEBI" id="CHEBI:15378"/>
        <dbReference type="ChEBI" id="CHEBI:43474"/>
        <dbReference type="ChEBI" id="CHEBI:58405"/>
        <dbReference type="ChEBI" id="CHEBI:60392"/>
        <dbReference type="EC" id="3.6.1.27"/>
    </reaction>
</comment>
<keyword evidence="5 14" id="KW-1003">Cell membrane</keyword>
<evidence type="ECO:0000256" key="8">
    <source>
        <dbReference type="ARBA" id="ARBA00022989"/>
    </source>
</evidence>
<comment type="similarity">
    <text evidence="2 14">Belongs to the UppP family.</text>
</comment>
<keyword evidence="10 14" id="KW-0046">Antibiotic resistance</keyword>
<comment type="function">
    <text evidence="14">Catalyzes the dephosphorylation of undecaprenyl diphosphate (UPP). Confers resistance to bacitracin.</text>
</comment>
<keyword evidence="16" id="KW-1185">Reference proteome</keyword>
<dbReference type="GO" id="GO:0009252">
    <property type="term" value="P:peptidoglycan biosynthetic process"/>
    <property type="evidence" value="ECO:0007669"/>
    <property type="project" value="UniProtKB-KW"/>
</dbReference>
<comment type="miscellaneous">
    <text evidence="14">Bacitracin is thought to be involved in the inhibition of peptidoglycan synthesis by sequestering undecaprenyl diphosphate, thereby reducing the pool of lipid carrier available.</text>
</comment>
<organism evidence="15 16">
    <name type="scientific">Venatoribacter cucullus</name>
    <dbReference type="NCBI Taxonomy" id="2661630"/>
    <lineage>
        <taxon>Bacteria</taxon>
        <taxon>Pseudomonadati</taxon>
        <taxon>Pseudomonadota</taxon>
        <taxon>Gammaproteobacteria</taxon>
        <taxon>Oceanospirillales</taxon>
        <taxon>Oceanospirillaceae</taxon>
        <taxon>Venatoribacter</taxon>
    </lineage>
</organism>
<keyword evidence="6 14" id="KW-0812">Transmembrane</keyword>
<dbReference type="EC" id="3.6.1.27" evidence="3 14"/>
<evidence type="ECO:0000256" key="3">
    <source>
        <dbReference type="ARBA" id="ARBA00012374"/>
    </source>
</evidence>
<dbReference type="InterPro" id="IPR003824">
    <property type="entry name" value="UppP"/>
</dbReference>
<evidence type="ECO:0000313" key="16">
    <source>
        <dbReference type="Proteomes" id="UP000596074"/>
    </source>
</evidence>
<evidence type="ECO:0000256" key="11">
    <source>
        <dbReference type="ARBA" id="ARBA00032707"/>
    </source>
</evidence>
<comment type="subcellular location">
    <subcellularLocation>
        <location evidence="1 14">Cell membrane</location>
        <topology evidence="1 14">Multi-pass membrane protein</topology>
    </subcellularLocation>
</comment>
<evidence type="ECO:0000256" key="12">
    <source>
        <dbReference type="ARBA" id="ARBA00032932"/>
    </source>
</evidence>
<evidence type="ECO:0000256" key="2">
    <source>
        <dbReference type="ARBA" id="ARBA00010621"/>
    </source>
</evidence>
<dbReference type="GO" id="GO:0005886">
    <property type="term" value="C:plasma membrane"/>
    <property type="evidence" value="ECO:0007669"/>
    <property type="project" value="UniProtKB-SubCell"/>
</dbReference>
<proteinExistence type="inferred from homology"/>
<evidence type="ECO:0000256" key="1">
    <source>
        <dbReference type="ARBA" id="ARBA00004651"/>
    </source>
</evidence>
<dbReference type="AlphaFoldDB" id="A0A9X7YP20"/>
<feature type="transmembrane region" description="Helical" evidence="14">
    <location>
        <begin position="213"/>
        <end position="237"/>
    </location>
</feature>
<dbReference type="EMBL" id="CP046056">
    <property type="protein sequence ID" value="QQD24778.1"/>
    <property type="molecule type" value="Genomic_DNA"/>
</dbReference>
<dbReference type="RefSeq" id="WP_228344838.1">
    <property type="nucleotide sequence ID" value="NZ_CP046056.1"/>
</dbReference>
<dbReference type="Proteomes" id="UP000596074">
    <property type="component" value="Chromosome"/>
</dbReference>
<dbReference type="PANTHER" id="PTHR30622">
    <property type="entry name" value="UNDECAPRENYL-DIPHOSPHATASE"/>
    <property type="match status" value="1"/>
</dbReference>
<dbReference type="GO" id="GO:0050380">
    <property type="term" value="F:undecaprenyl-diphosphatase activity"/>
    <property type="evidence" value="ECO:0007669"/>
    <property type="project" value="UniProtKB-UniRule"/>
</dbReference>
<evidence type="ECO:0000256" key="13">
    <source>
        <dbReference type="ARBA" id="ARBA00047594"/>
    </source>
</evidence>
<dbReference type="KEGG" id="vcw:GJQ55_10015"/>
<keyword evidence="8 14" id="KW-1133">Transmembrane helix</keyword>
<evidence type="ECO:0000256" key="10">
    <source>
        <dbReference type="ARBA" id="ARBA00023251"/>
    </source>
</evidence>
<keyword evidence="9 14" id="KW-0472">Membrane</keyword>
<feature type="transmembrane region" description="Helical" evidence="14">
    <location>
        <begin position="183"/>
        <end position="201"/>
    </location>
</feature>
<feature type="transmembrane region" description="Helical" evidence="14">
    <location>
        <begin position="85"/>
        <end position="107"/>
    </location>
</feature>
<evidence type="ECO:0000256" key="9">
    <source>
        <dbReference type="ARBA" id="ARBA00023136"/>
    </source>
</evidence>
<accession>A0A9X7YP20</accession>
<dbReference type="GO" id="GO:0008360">
    <property type="term" value="P:regulation of cell shape"/>
    <property type="evidence" value="ECO:0007669"/>
    <property type="project" value="UniProtKB-KW"/>
</dbReference>
<evidence type="ECO:0000256" key="14">
    <source>
        <dbReference type="HAMAP-Rule" id="MF_01006"/>
    </source>
</evidence>
<keyword evidence="14" id="KW-0961">Cell wall biogenesis/degradation</keyword>
<protein>
    <recommendedName>
        <fullName evidence="4 14">Undecaprenyl-diphosphatase</fullName>
        <ecNumber evidence="3 14">3.6.1.27</ecNumber>
    </recommendedName>
    <alternativeName>
        <fullName evidence="12 14">Bacitracin resistance protein</fullName>
    </alternativeName>
    <alternativeName>
        <fullName evidence="11 14">Undecaprenyl pyrophosphate phosphatase</fullName>
    </alternativeName>
</protein>
<dbReference type="NCBIfam" id="NF001393">
    <property type="entry name" value="PRK00281.2-4"/>
    <property type="match status" value="1"/>
</dbReference>
<keyword evidence="14" id="KW-0573">Peptidoglycan synthesis</keyword>
<sequence>MDLLEIIVLALLQGLTEFLPISSSAHLILPSKLLGWSDQGLAFDVAVHVGTLAAVMLYFRRDIVRLTQGWLTTGFTRNPSADGRLAWYVVVASVPACLAGWLLNHWIEDNLRSVEVIAWTTIGFGILLGFADRRHGTIGITQITLLMVLVIGVAQALALVPGTSRSGITITAALLLGMQRSDAAHFSFLLSIPLILAAGGLKTLELSDSLLPVDWQALLIGAALSAVSAWLCIYYFLAFINRIGMLPFVLYRLILGSVLFLFFVG</sequence>
<keyword evidence="7 14" id="KW-0378">Hydrolase</keyword>
<evidence type="ECO:0000256" key="5">
    <source>
        <dbReference type="ARBA" id="ARBA00022475"/>
    </source>
</evidence>
<dbReference type="HAMAP" id="MF_01006">
    <property type="entry name" value="Undec_diphosphatase"/>
    <property type="match status" value="1"/>
</dbReference>
<evidence type="ECO:0000256" key="4">
    <source>
        <dbReference type="ARBA" id="ARBA00021581"/>
    </source>
</evidence>
<dbReference type="PANTHER" id="PTHR30622:SF4">
    <property type="entry name" value="UNDECAPRENYL-DIPHOSPHATASE"/>
    <property type="match status" value="1"/>
</dbReference>